<keyword evidence="7 19" id="KW-1003">Cell membrane</keyword>
<evidence type="ECO:0000256" key="17">
    <source>
        <dbReference type="ARBA" id="ARBA00048623"/>
    </source>
</evidence>
<gene>
    <name evidence="19" type="primary">cobS</name>
    <name evidence="20" type="ORF">CCC_00423</name>
</gene>
<proteinExistence type="inferred from homology"/>
<keyword evidence="8 19" id="KW-0169">Cobalamin biosynthesis</keyword>
<evidence type="ECO:0000256" key="2">
    <source>
        <dbReference type="ARBA" id="ARBA00004651"/>
    </source>
</evidence>
<organism evidence="20 21">
    <name type="scientific">Paramagnetospirillum magnetotacticum MS-1</name>
    <dbReference type="NCBI Taxonomy" id="272627"/>
    <lineage>
        <taxon>Bacteria</taxon>
        <taxon>Pseudomonadati</taxon>
        <taxon>Pseudomonadota</taxon>
        <taxon>Alphaproteobacteria</taxon>
        <taxon>Rhodospirillales</taxon>
        <taxon>Magnetospirillaceae</taxon>
        <taxon>Paramagnetospirillum</taxon>
    </lineage>
</organism>
<dbReference type="EC" id="2.7.8.26" evidence="5 19"/>
<dbReference type="STRING" id="272627.CCC_00423"/>
<dbReference type="GO" id="GO:0009236">
    <property type="term" value="P:cobalamin biosynthetic process"/>
    <property type="evidence" value="ECO:0007669"/>
    <property type="project" value="UniProtKB-UniRule"/>
</dbReference>
<feature type="transmembrane region" description="Helical" evidence="19">
    <location>
        <begin position="118"/>
        <end position="136"/>
    </location>
</feature>
<comment type="catalytic activity">
    <reaction evidence="17 19">
        <text>alpha-ribazole + adenosylcob(III)inamide-GDP = adenosylcob(III)alamin + GMP + H(+)</text>
        <dbReference type="Rhea" id="RHEA:16049"/>
        <dbReference type="ChEBI" id="CHEBI:10329"/>
        <dbReference type="ChEBI" id="CHEBI:15378"/>
        <dbReference type="ChEBI" id="CHEBI:18408"/>
        <dbReference type="ChEBI" id="CHEBI:58115"/>
        <dbReference type="ChEBI" id="CHEBI:60487"/>
        <dbReference type="EC" id="2.7.8.26"/>
    </reaction>
</comment>
<keyword evidence="13 19" id="KW-0472">Membrane</keyword>
<dbReference type="HAMAP" id="MF_00719">
    <property type="entry name" value="CobS"/>
    <property type="match status" value="1"/>
</dbReference>
<keyword evidence="21" id="KW-1185">Reference proteome</keyword>
<comment type="similarity">
    <text evidence="4 19">Belongs to the CobS family.</text>
</comment>
<feature type="transmembrane region" description="Helical" evidence="19">
    <location>
        <begin position="45"/>
        <end position="65"/>
    </location>
</feature>
<dbReference type="OrthoDB" id="9794626at2"/>
<comment type="catalytic activity">
    <reaction evidence="18 19">
        <text>alpha-ribazole 5'-phosphate + adenosylcob(III)inamide-GDP = adenosylcob(III)alamin 5'-phosphate + GMP + H(+)</text>
        <dbReference type="Rhea" id="RHEA:23560"/>
        <dbReference type="ChEBI" id="CHEBI:15378"/>
        <dbReference type="ChEBI" id="CHEBI:57918"/>
        <dbReference type="ChEBI" id="CHEBI:58115"/>
        <dbReference type="ChEBI" id="CHEBI:60487"/>
        <dbReference type="ChEBI" id="CHEBI:60493"/>
        <dbReference type="EC" id="2.7.8.26"/>
    </reaction>
</comment>
<evidence type="ECO:0000256" key="8">
    <source>
        <dbReference type="ARBA" id="ARBA00022573"/>
    </source>
</evidence>
<keyword evidence="9 19" id="KW-0808">Transferase</keyword>
<feature type="transmembrane region" description="Helical" evidence="19">
    <location>
        <begin position="209"/>
        <end position="226"/>
    </location>
</feature>
<comment type="cofactor">
    <cofactor evidence="1 19">
        <name>Mg(2+)</name>
        <dbReference type="ChEBI" id="CHEBI:18420"/>
    </cofactor>
</comment>
<dbReference type="GO" id="GO:0005886">
    <property type="term" value="C:plasma membrane"/>
    <property type="evidence" value="ECO:0007669"/>
    <property type="project" value="UniProtKB-SubCell"/>
</dbReference>
<evidence type="ECO:0000313" key="21">
    <source>
        <dbReference type="Proteomes" id="UP000031971"/>
    </source>
</evidence>
<evidence type="ECO:0000256" key="5">
    <source>
        <dbReference type="ARBA" id="ARBA00013200"/>
    </source>
</evidence>
<evidence type="ECO:0000256" key="3">
    <source>
        <dbReference type="ARBA" id="ARBA00004663"/>
    </source>
</evidence>
<evidence type="ECO:0000256" key="1">
    <source>
        <dbReference type="ARBA" id="ARBA00001946"/>
    </source>
</evidence>
<accession>A0A0C2U7B6</accession>
<feature type="transmembrane region" description="Helical" evidence="19">
    <location>
        <begin position="71"/>
        <end position="88"/>
    </location>
</feature>
<dbReference type="PANTHER" id="PTHR34148">
    <property type="entry name" value="ADENOSYLCOBINAMIDE-GDP RIBAZOLETRANSFERASE"/>
    <property type="match status" value="1"/>
</dbReference>
<name>A0A0C2U7B6_PARME</name>
<keyword evidence="12 19" id="KW-1133">Transmembrane helix</keyword>
<evidence type="ECO:0000256" key="6">
    <source>
        <dbReference type="ARBA" id="ARBA00015850"/>
    </source>
</evidence>
<sequence>MSKSPFIDEIPPRSWLGDVHLAAVFLTRLPLPDAGMGDLARSMRAFPLIGLGLGLGGGAIAWAAGSVLPPLAAALLCVLSLVLATGALHEDGLADLADGLGARGDRDKRLEVMRDSRTGAFGVLALIFSVGLRTAALAAIPLGWSQCAALVAACSLSRALIPAAMQVMGPARGDGLGAGAGCPDATIAATAAGLGLLACLAGLGLSGTLGALIAALAAGGAVVWTARRALGGYTGDVLGAVQQATEIGILLAAAGMLS</sequence>
<dbReference type="PANTHER" id="PTHR34148:SF1">
    <property type="entry name" value="ADENOSYLCOBINAMIDE-GDP RIBAZOLETRANSFERASE"/>
    <property type="match status" value="1"/>
</dbReference>
<dbReference type="EMBL" id="JXSL01000030">
    <property type="protein sequence ID" value="KIL97362.1"/>
    <property type="molecule type" value="Genomic_DNA"/>
</dbReference>
<evidence type="ECO:0000256" key="10">
    <source>
        <dbReference type="ARBA" id="ARBA00022692"/>
    </source>
</evidence>
<dbReference type="Proteomes" id="UP000031971">
    <property type="component" value="Unassembled WGS sequence"/>
</dbReference>
<dbReference type="GO" id="GO:0008818">
    <property type="term" value="F:cobalamin 5'-phosphate synthase activity"/>
    <property type="evidence" value="ECO:0007669"/>
    <property type="project" value="UniProtKB-UniRule"/>
</dbReference>
<evidence type="ECO:0000256" key="4">
    <source>
        <dbReference type="ARBA" id="ARBA00010561"/>
    </source>
</evidence>
<dbReference type="NCBIfam" id="TIGR00317">
    <property type="entry name" value="cobS"/>
    <property type="match status" value="1"/>
</dbReference>
<protein>
    <recommendedName>
        <fullName evidence="6 19">Adenosylcobinamide-GDP ribazoletransferase</fullName>
        <ecNumber evidence="5 19">2.7.8.26</ecNumber>
    </recommendedName>
    <alternativeName>
        <fullName evidence="16 19">Cobalamin synthase</fullName>
    </alternativeName>
    <alternativeName>
        <fullName evidence="15 19">Cobalamin-5'-phosphate synthase</fullName>
    </alternativeName>
</protein>
<comment type="function">
    <text evidence="14 19">Joins adenosylcobinamide-GDP and alpha-ribazole to generate adenosylcobalamin (Ado-cobalamin). Also synthesizes adenosylcobalamin 5'-phosphate from adenosylcobinamide-GDP and alpha-ribazole 5'-phosphate.</text>
</comment>
<dbReference type="AlphaFoldDB" id="A0A0C2U7B6"/>
<keyword evidence="11 19" id="KW-0460">Magnesium</keyword>
<comment type="subcellular location">
    <subcellularLocation>
        <location evidence="2 19">Cell membrane</location>
        <topology evidence="2 19">Multi-pass membrane protein</topology>
    </subcellularLocation>
</comment>
<evidence type="ECO:0000256" key="19">
    <source>
        <dbReference type="HAMAP-Rule" id="MF_00719"/>
    </source>
</evidence>
<evidence type="ECO:0000256" key="13">
    <source>
        <dbReference type="ARBA" id="ARBA00023136"/>
    </source>
</evidence>
<evidence type="ECO:0000256" key="14">
    <source>
        <dbReference type="ARBA" id="ARBA00025228"/>
    </source>
</evidence>
<evidence type="ECO:0000256" key="9">
    <source>
        <dbReference type="ARBA" id="ARBA00022679"/>
    </source>
</evidence>
<evidence type="ECO:0000256" key="18">
    <source>
        <dbReference type="ARBA" id="ARBA00049504"/>
    </source>
</evidence>
<evidence type="ECO:0000256" key="7">
    <source>
        <dbReference type="ARBA" id="ARBA00022475"/>
    </source>
</evidence>
<reference evidence="20 21" key="1">
    <citation type="submission" date="2015-01" db="EMBL/GenBank/DDBJ databases">
        <title>Genome Sequence of Magnetospirillum magnetotacticum Strain MS-1.</title>
        <authorList>
            <person name="Marinov G.K."/>
            <person name="Smalley M.D."/>
            <person name="DeSalvo G."/>
        </authorList>
    </citation>
    <scope>NUCLEOTIDE SEQUENCE [LARGE SCALE GENOMIC DNA]</scope>
    <source>
        <strain evidence="20 21">MS-1</strain>
    </source>
</reference>
<evidence type="ECO:0000256" key="16">
    <source>
        <dbReference type="ARBA" id="ARBA00032853"/>
    </source>
</evidence>
<comment type="caution">
    <text evidence="20">The sequence shown here is derived from an EMBL/GenBank/DDBJ whole genome shotgun (WGS) entry which is preliminary data.</text>
</comment>
<evidence type="ECO:0000313" key="20">
    <source>
        <dbReference type="EMBL" id="KIL97362.1"/>
    </source>
</evidence>
<dbReference type="RefSeq" id="WP_009870972.1">
    <property type="nucleotide sequence ID" value="NZ_JXSL01000030.1"/>
</dbReference>
<evidence type="ECO:0000256" key="12">
    <source>
        <dbReference type="ARBA" id="ARBA00022989"/>
    </source>
</evidence>
<dbReference type="InterPro" id="IPR003805">
    <property type="entry name" value="CobS"/>
</dbReference>
<dbReference type="GO" id="GO:0051073">
    <property type="term" value="F:adenosylcobinamide-GDP ribazoletransferase activity"/>
    <property type="evidence" value="ECO:0007669"/>
    <property type="project" value="UniProtKB-UniRule"/>
</dbReference>
<comment type="pathway">
    <text evidence="3 19">Cofactor biosynthesis; adenosylcobalamin biosynthesis; adenosylcobalamin from cob(II)yrinate a,c-diamide: step 7/7.</text>
</comment>
<keyword evidence="10 19" id="KW-0812">Transmembrane</keyword>
<dbReference type="Pfam" id="PF02654">
    <property type="entry name" value="CobS"/>
    <property type="match status" value="1"/>
</dbReference>
<dbReference type="UniPathway" id="UPA00148">
    <property type="reaction ID" value="UER00238"/>
</dbReference>
<evidence type="ECO:0000256" key="15">
    <source>
        <dbReference type="ARBA" id="ARBA00032605"/>
    </source>
</evidence>
<evidence type="ECO:0000256" key="11">
    <source>
        <dbReference type="ARBA" id="ARBA00022842"/>
    </source>
</evidence>